<feature type="binding site" evidence="13">
    <location>
        <position position="277"/>
    </location>
    <ligand>
        <name>NADPH</name>
        <dbReference type="ChEBI" id="CHEBI:57783"/>
    </ligand>
</feature>
<dbReference type="InterPro" id="IPR013328">
    <property type="entry name" value="6PGD_dom2"/>
</dbReference>
<evidence type="ECO:0000256" key="16">
    <source>
        <dbReference type="PIRSR" id="PIRSR000114-3"/>
    </source>
</evidence>
<feature type="binding site" evidence="13">
    <location>
        <position position="240"/>
    </location>
    <ligand>
        <name>sn-glycerol 3-phosphate</name>
        <dbReference type="ChEBI" id="CHEBI:57597"/>
    </ligand>
</feature>
<dbReference type="GO" id="GO:0051287">
    <property type="term" value="F:NAD binding"/>
    <property type="evidence" value="ECO:0007669"/>
    <property type="project" value="InterPro"/>
</dbReference>
<dbReference type="FunFam" id="1.10.1040.10:FF:000001">
    <property type="entry name" value="Glycerol-3-phosphate dehydrogenase [NAD(P)+]"/>
    <property type="match status" value="1"/>
</dbReference>
<feature type="binding site" evidence="13">
    <location>
        <position position="252"/>
    </location>
    <ligand>
        <name>sn-glycerol 3-phosphate</name>
        <dbReference type="ChEBI" id="CHEBI:57597"/>
    </ligand>
</feature>
<feature type="binding site" evidence="13">
    <location>
        <position position="136"/>
    </location>
    <ligand>
        <name>NADPH</name>
        <dbReference type="ChEBI" id="CHEBI:57783"/>
    </ligand>
</feature>
<dbReference type="PRINTS" id="PR00077">
    <property type="entry name" value="GPDHDRGNASE"/>
</dbReference>
<dbReference type="Pfam" id="PF01210">
    <property type="entry name" value="NAD_Gly3P_dh_N"/>
    <property type="match status" value="1"/>
</dbReference>
<feature type="binding site" evidence="13">
    <location>
        <position position="251"/>
    </location>
    <ligand>
        <name>sn-glycerol 3-phosphate</name>
        <dbReference type="ChEBI" id="CHEBI:57597"/>
    </ligand>
</feature>
<evidence type="ECO:0000256" key="3">
    <source>
        <dbReference type="ARBA" id="ARBA00022857"/>
    </source>
</evidence>
<dbReference type="EC" id="1.1.1.94" evidence="10 13"/>
<evidence type="ECO:0000256" key="15">
    <source>
        <dbReference type="PIRSR" id="PIRSR000114-2"/>
    </source>
</evidence>
<evidence type="ECO:0000256" key="7">
    <source>
        <dbReference type="ARBA" id="ARBA00023209"/>
    </source>
</evidence>
<dbReference type="SUPFAM" id="SSF48179">
    <property type="entry name" value="6-phosphogluconate dehydrogenase C-terminal domain-like"/>
    <property type="match status" value="1"/>
</dbReference>
<feature type="binding site" evidence="15">
    <location>
        <position position="103"/>
    </location>
    <ligand>
        <name>substrate</name>
    </ligand>
</feature>
<evidence type="ECO:0000256" key="5">
    <source>
        <dbReference type="ARBA" id="ARBA00023027"/>
    </source>
</evidence>
<dbReference type="NCBIfam" id="NF000942">
    <property type="entry name" value="PRK00094.1-4"/>
    <property type="match status" value="1"/>
</dbReference>
<evidence type="ECO:0000256" key="9">
    <source>
        <dbReference type="ARBA" id="ARBA00052716"/>
    </source>
</evidence>
<dbReference type="Proteomes" id="UP000295135">
    <property type="component" value="Unassembled WGS sequence"/>
</dbReference>
<evidence type="ECO:0000313" key="21">
    <source>
        <dbReference type="Proteomes" id="UP000295135"/>
    </source>
</evidence>
<dbReference type="NCBIfam" id="NF000940">
    <property type="entry name" value="PRK00094.1-2"/>
    <property type="match status" value="1"/>
</dbReference>
<feature type="binding site" evidence="15">
    <location>
        <begin position="251"/>
        <end position="252"/>
    </location>
    <ligand>
        <name>substrate</name>
    </ligand>
</feature>
<protein>
    <recommendedName>
        <fullName evidence="11 13">Glycerol-3-phosphate dehydrogenase [NAD(P)+]</fullName>
        <ecNumber evidence="10 13">1.1.1.94</ecNumber>
    </recommendedName>
    <alternativeName>
        <fullName evidence="13">NAD(P)(+)-dependent glycerol-3-phosphate dehydrogenase</fullName>
    </alternativeName>
    <alternativeName>
        <fullName evidence="12 13">NAD(P)H-dependent dihydroxyacetone-phosphate reductase</fullName>
    </alternativeName>
</protein>
<dbReference type="RefSeq" id="WP_126463730.1">
    <property type="nucleotide sequence ID" value="NZ_AP018721.1"/>
</dbReference>
<evidence type="ECO:0000256" key="10">
    <source>
        <dbReference type="ARBA" id="ARBA00066687"/>
    </source>
</evidence>
<gene>
    <name evidence="13" type="primary">gpsA</name>
    <name evidence="20" type="ORF">EDC61_10720</name>
</gene>
<evidence type="ECO:0000256" key="2">
    <source>
        <dbReference type="ARBA" id="ARBA00022516"/>
    </source>
</evidence>
<keyword evidence="13" id="KW-0547">Nucleotide-binding</keyword>
<evidence type="ECO:0000256" key="1">
    <source>
        <dbReference type="ARBA" id="ARBA00011009"/>
    </source>
</evidence>
<dbReference type="FunFam" id="3.40.50.720:FF:000019">
    <property type="entry name" value="Glycerol-3-phosphate dehydrogenase [NAD(P)+]"/>
    <property type="match status" value="1"/>
</dbReference>
<dbReference type="HAMAP" id="MF_00394">
    <property type="entry name" value="NAD_Glyc3P_dehydrog"/>
    <property type="match status" value="1"/>
</dbReference>
<dbReference type="GO" id="GO:0005829">
    <property type="term" value="C:cytosol"/>
    <property type="evidence" value="ECO:0007669"/>
    <property type="project" value="TreeGrafter"/>
</dbReference>
<evidence type="ECO:0000256" key="14">
    <source>
        <dbReference type="PIRSR" id="PIRSR000114-1"/>
    </source>
</evidence>
<dbReference type="Gene3D" id="1.10.1040.10">
    <property type="entry name" value="N-(1-d-carboxylethyl)-l-norvaline Dehydrogenase, domain 2"/>
    <property type="match status" value="1"/>
</dbReference>
<feature type="active site" description="Proton acceptor" evidence="13 14">
    <location>
        <position position="187"/>
    </location>
</feature>
<feature type="binding site" evidence="13">
    <location>
        <position position="250"/>
    </location>
    <ligand>
        <name>sn-glycerol 3-phosphate</name>
        <dbReference type="ChEBI" id="CHEBI:57597"/>
    </ligand>
</feature>
<comment type="similarity">
    <text evidence="1 13 17">Belongs to the NAD-dependent glycerol-3-phosphate dehydrogenase family.</text>
</comment>
<dbReference type="GO" id="GO:0141153">
    <property type="term" value="F:glycerol-3-phosphate dehydrogenase (NADP+) activity"/>
    <property type="evidence" value="ECO:0007669"/>
    <property type="project" value="RHEA"/>
</dbReference>
<dbReference type="SUPFAM" id="SSF51735">
    <property type="entry name" value="NAD(P)-binding Rossmann-fold domains"/>
    <property type="match status" value="1"/>
</dbReference>
<evidence type="ECO:0000256" key="8">
    <source>
        <dbReference type="ARBA" id="ARBA00023264"/>
    </source>
</evidence>
<keyword evidence="2 13" id="KW-0444">Lipid biosynthesis</keyword>
<dbReference type="InterPro" id="IPR011128">
    <property type="entry name" value="G3P_DH_NAD-dep_N"/>
</dbReference>
<evidence type="ECO:0000256" key="4">
    <source>
        <dbReference type="ARBA" id="ARBA00023002"/>
    </source>
</evidence>
<feature type="binding site" evidence="13">
    <location>
        <position position="103"/>
    </location>
    <ligand>
        <name>sn-glycerol 3-phosphate</name>
        <dbReference type="ChEBI" id="CHEBI:57597"/>
    </ligand>
</feature>
<dbReference type="GO" id="GO:0005975">
    <property type="term" value="P:carbohydrate metabolic process"/>
    <property type="evidence" value="ECO:0007669"/>
    <property type="project" value="InterPro"/>
</dbReference>
<keyword evidence="8 13" id="KW-1208">Phospholipid metabolism</keyword>
<dbReference type="PIRSF" id="PIRSF000114">
    <property type="entry name" value="Glycerol-3-P_dh"/>
    <property type="match status" value="1"/>
</dbReference>
<proteinExistence type="inferred from homology"/>
<feature type="binding site" evidence="13">
    <location>
        <position position="132"/>
    </location>
    <ligand>
        <name>sn-glycerol 3-phosphate</name>
        <dbReference type="ChEBI" id="CHEBI:57597"/>
    </ligand>
</feature>
<dbReference type="InterPro" id="IPR036291">
    <property type="entry name" value="NAD(P)-bd_dom_sf"/>
</dbReference>
<evidence type="ECO:0000256" key="12">
    <source>
        <dbReference type="ARBA" id="ARBA00080511"/>
    </source>
</evidence>
<feature type="binding site" evidence="16">
    <location>
        <position position="251"/>
    </location>
    <ligand>
        <name>NAD(+)</name>
        <dbReference type="ChEBI" id="CHEBI:57540"/>
    </ligand>
</feature>
<feature type="binding site" evidence="13">
    <location>
        <position position="103"/>
    </location>
    <ligand>
        <name>NADPH</name>
        <dbReference type="ChEBI" id="CHEBI:57783"/>
    </ligand>
</feature>
<dbReference type="EMBL" id="SLZY01000007">
    <property type="protein sequence ID" value="TCS71882.1"/>
    <property type="molecule type" value="Genomic_DNA"/>
</dbReference>
<comment type="function">
    <text evidence="13">Catalyzes the reduction of the glycolytic intermediate dihydroxyacetone phosphate (DHAP) to sn-glycerol 3-phosphate (G3P), the key precursor for phospholipid synthesis.</text>
</comment>
<comment type="caution">
    <text evidence="13">Lacks conserved residue(s) required for the propagation of feature annotation.</text>
</comment>
<evidence type="ECO:0000259" key="19">
    <source>
        <dbReference type="Pfam" id="PF07479"/>
    </source>
</evidence>
<comment type="pathway">
    <text evidence="13">Membrane lipid metabolism; glycerophospholipid metabolism.</text>
</comment>
<feature type="binding site" evidence="13">
    <location>
        <position position="187"/>
    </location>
    <ligand>
        <name>sn-glycerol 3-phosphate</name>
        <dbReference type="ChEBI" id="CHEBI:57597"/>
    </ligand>
</feature>
<feature type="binding site" evidence="16">
    <location>
        <begin position="7"/>
        <end position="12"/>
    </location>
    <ligand>
        <name>NAD(+)</name>
        <dbReference type="ChEBI" id="CHEBI:57540"/>
    </ligand>
</feature>
<keyword evidence="21" id="KW-1185">Reference proteome</keyword>
<keyword evidence="3 13" id="KW-0521">NADP</keyword>
<dbReference type="PROSITE" id="PS00957">
    <property type="entry name" value="NAD_G3PDH"/>
    <property type="match status" value="1"/>
</dbReference>
<keyword evidence="4 13" id="KW-0560">Oxidoreductase</keyword>
<dbReference type="PANTHER" id="PTHR11728">
    <property type="entry name" value="GLYCEROL-3-PHOSPHATE DEHYDROGENASE"/>
    <property type="match status" value="1"/>
</dbReference>
<feature type="binding site" evidence="13">
    <location>
        <position position="47"/>
    </location>
    <ligand>
        <name>NADPH</name>
        <dbReference type="ChEBI" id="CHEBI:57783"/>
    </ligand>
</feature>
<comment type="catalytic activity">
    <reaction evidence="13">
        <text>sn-glycerol 3-phosphate + NAD(+) = dihydroxyacetone phosphate + NADH + H(+)</text>
        <dbReference type="Rhea" id="RHEA:11092"/>
        <dbReference type="ChEBI" id="CHEBI:15378"/>
        <dbReference type="ChEBI" id="CHEBI:57540"/>
        <dbReference type="ChEBI" id="CHEBI:57597"/>
        <dbReference type="ChEBI" id="CHEBI:57642"/>
        <dbReference type="ChEBI" id="CHEBI:57945"/>
        <dbReference type="EC" id="1.1.1.94"/>
    </reaction>
</comment>
<accession>A0A4V6NYR4</accession>
<evidence type="ECO:0000256" key="6">
    <source>
        <dbReference type="ARBA" id="ARBA00023098"/>
    </source>
</evidence>
<dbReference type="OrthoDB" id="9812273at2"/>
<keyword evidence="7 13" id="KW-0594">Phospholipid biosynthesis</keyword>
<dbReference type="GO" id="GO:0046167">
    <property type="term" value="P:glycerol-3-phosphate biosynthetic process"/>
    <property type="evidence" value="ECO:0007669"/>
    <property type="project" value="UniProtKB-UniRule"/>
</dbReference>
<dbReference type="InterPro" id="IPR006168">
    <property type="entry name" value="G3P_DH_NAD-dep"/>
</dbReference>
<dbReference type="GO" id="GO:0141152">
    <property type="term" value="F:glycerol-3-phosphate dehydrogenase (NAD+) activity"/>
    <property type="evidence" value="ECO:0007669"/>
    <property type="project" value="RHEA"/>
</dbReference>
<dbReference type="PANTHER" id="PTHR11728:SF1">
    <property type="entry name" value="GLYCEROL-3-PHOSPHATE DEHYDROGENASE [NAD(+)] 2, CHLOROPLASTIC"/>
    <property type="match status" value="1"/>
</dbReference>
<dbReference type="GO" id="GO:0046168">
    <property type="term" value="P:glycerol-3-phosphate catabolic process"/>
    <property type="evidence" value="ECO:0007669"/>
    <property type="project" value="InterPro"/>
</dbReference>
<dbReference type="InterPro" id="IPR006109">
    <property type="entry name" value="G3P_DH_NAD-dep_C"/>
</dbReference>
<evidence type="ECO:0000259" key="18">
    <source>
        <dbReference type="Pfam" id="PF01210"/>
    </source>
</evidence>
<feature type="domain" description="Glycerol-3-phosphate dehydrogenase NAD-dependent C-terminal" evidence="19">
    <location>
        <begin position="176"/>
        <end position="316"/>
    </location>
</feature>
<feature type="binding site" evidence="16">
    <location>
        <position position="136"/>
    </location>
    <ligand>
        <name>NAD(+)</name>
        <dbReference type="ChEBI" id="CHEBI:57540"/>
    </ligand>
</feature>
<keyword evidence="5 13" id="KW-0520">NAD</keyword>
<dbReference type="GO" id="GO:0006650">
    <property type="term" value="P:glycerophospholipid metabolic process"/>
    <property type="evidence" value="ECO:0007669"/>
    <property type="project" value="UniProtKB-UniRule"/>
</dbReference>
<feature type="binding site" evidence="13">
    <location>
        <position position="251"/>
    </location>
    <ligand>
        <name>NADPH</name>
        <dbReference type="ChEBI" id="CHEBI:57783"/>
    </ligand>
</feature>
<feature type="binding site" evidence="13">
    <location>
        <position position="275"/>
    </location>
    <ligand>
        <name>NADPH</name>
        <dbReference type="ChEBI" id="CHEBI:57783"/>
    </ligand>
</feature>
<evidence type="ECO:0000256" key="13">
    <source>
        <dbReference type="HAMAP-Rule" id="MF_00394"/>
    </source>
</evidence>
<feature type="binding site" evidence="13">
    <location>
        <position position="134"/>
    </location>
    <ligand>
        <name>sn-glycerol 3-phosphate</name>
        <dbReference type="ChEBI" id="CHEBI:57597"/>
    </ligand>
</feature>
<sequence length="329" mass="34334">MKIAVLGAGAWGTGLAVRWAGSAQVTLWARNPEHLAAMRASRCNERYLPNVALPEALGLASDLAEAVRGVDYLVAAVPSAGFRGLLQQLAELRCRLPLVWLCKGFEAGSMKLPHAVLAEAWAGRGPAGVLSGPSFAQEVAAGQPAALTLAAADEAFARRAAQDLHAPALRLYSSSDVIGVEIGGALKNVIAIAAGVSDGLGFGHNARAALVTRGLAEMTRLGLKLGGRMETFMGLSGLGDLILTCTGDLSRNRQVGLRLAQGQSLEGILRELGHIAEGVTTAREACRLAGELSIEMPIADAVRRLLDSELTPKEAVAALLNREQKDEGV</sequence>
<reference evidence="20 21" key="1">
    <citation type="submission" date="2019-03" db="EMBL/GenBank/DDBJ databases">
        <title>Genomic Encyclopedia of Type Strains, Phase IV (KMG-IV): sequencing the most valuable type-strain genomes for metagenomic binning, comparative biology and taxonomic classification.</title>
        <authorList>
            <person name="Goeker M."/>
        </authorList>
    </citation>
    <scope>NUCLEOTIDE SEQUENCE [LARGE SCALE GENOMIC DNA]</scope>
    <source>
        <strain evidence="20 21">DSM 103923</strain>
    </source>
</reference>
<dbReference type="GO" id="GO:0008654">
    <property type="term" value="P:phospholipid biosynthetic process"/>
    <property type="evidence" value="ECO:0007669"/>
    <property type="project" value="UniProtKB-KW"/>
</dbReference>
<comment type="subcellular location">
    <subcellularLocation>
        <location evidence="13">Cytoplasm</location>
    </subcellularLocation>
</comment>
<dbReference type="Pfam" id="PF07479">
    <property type="entry name" value="NAD_Gly3P_dh_C"/>
    <property type="match status" value="1"/>
</dbReference>
<comment type="caution">
    <text evidence="20">The sequence shown here is derived from an EMBL/GenBank/DDBJ whole genome shotgun (WGS) entry which is preliminary data.</text>
</comment>
<evidence type="ECO:0000256" key="11">
    <source>
        <dbReference type="ARBA" id="ARBA00069372"/>
    </source>
</evidence>
<feature type="domain" description="Glycerol-3-phosphate dehydrogenase NAD-dependent N-terminal" evidence="18">
    <location>
        <begin position="2"/>
        <end position="156"/>
    </location>
</feature>
<dbReference type="AlphaFoldDB" id="A0A4V6NYR4"/>
<comment type="catalytic activity">
    <reaction evidence="9">
        <text>sn-glycerol 3-phosphate + NADP(+) = dihydroxyacetone phosphate + NADPH + H(+)</text>
        <dbReference type="Rhea" id="RHEA:11096"/>
        <dbReference type="ChEBI" id="CHEBI:15378"/>
        <dbReference type="ChEBI" id="CHEBI:57597"/>
        <dbReference type="ChEBI" id="CHEBI:57642"/>
        <dbReference type="ChEBI" id="CHEBI:57783"/>
        <dbReference type="ChEBI" id="CHEBI:58349"/>
        <dbReference type="EC" id="1.1.1.94"/>
    </reaction>
    <physiologicalReaction direction="right-to-left" evidence="9">
        <dbReference type="Rhea" id="RHEA:11098"/>
    </physiologicalReaction>
</comment>
<dbReference type="Gene3D" id="3.40.50.720">
    <property type="entry name" value="NAD(P)-binding Rossmann-like Domain"/>
    <property type="match status" value="1"/>
</dbReference>
<keyword evidence="6 13" id="KW-0443">Lipid metabolism</keyword>
<name>A0A4V6NYR4_9PROT</name>
<feature type="binding site" evidence="13">
    <location>
        <position position="30"/>
    </location>
    <ligand>
        <name>NADPH</name>
        <dbReference type="ChEBI" id="CHEBI:57783"/>
    </ligand>
</feature>
<evidence type="ECO:0000256" key="17">
    <source>
        <dbReference type="RuleBase" id="RU000437"/>
    </source>
</evidence>
<dbReference type="InterPro" id="IPR008927">
    <property type="entry name" value="6-PGluconate_DH-like_C_sf"/>
</dbReference>
<organism evidence="20 21">
    <name type="scientific">Sulfuritortus calidifontis</name>
    <dbReference type="NCBI Taxonomy" id="1914471"/>
    <lineage>
        <taxon>Bacteria</taxon>
        <taxon>Pseudomonadati</taxon>
        <taxon>Pseudomonadota</taxon>
        <taxon>Betaproteobacteria</taxon>
        <taxon>Nitrosomonadales</taxon>
        <taxon>Thiobacillaceae</taxon>
        <taxon>Sulfuritortus</taxon>
    </lineage>
</organism>
<feature type="binding site" evidence="13">
    <location>
        <position position="11"/>
    </location>
    <ligand>
        <name>NADPH</name>
        <dbReference type="ChEBI" id="CHEBI:57783"/>
    </ligand>
</feature>
<evidence type="ECO:0000313" key="20">
    <source>
        <dbReference type="EMBL" id="TCS71882.1"/>
    </source>
</evidence>
<dbReference type="UniPathway" id="UPA00940"/>
<keyword evidence="13" id="KW-0963">Cytoplasm</keyword>